<sequence>MELQLGLSLIPAKPFDLNNSLLLHDTASCLDLTSTIRKKRPLHVDPSSAFRRTLPLLLWNDHPNNGDDDDNDPHSASNDSDEDEDEEDNRLVGWPPLKKRKTRSLMQKRRGRGRPAVNGGGLNWNSNSRYVKVKMEGVGIGRKVDLSQYHCFDQLRATLMKMFDKMDPDSHRLTYQDIDGDWLLADDVTWRNFIGTVQRIKLEKNRG</sequence>
<evidence type="ECO:0000256" key="6">
    <source>
        <dbReference type="ARBA" id="ARBA00023163"/>
    </source>
</evidence>
<evidence type="ECO:0000256" key="9">
    <source>
        <dbReference type="ARBA" id="ARBA00025283"/>
    </source>
</evidence>
<dbReference type="InterPro" id="IPR053793">
    <property type="entry name" value="PB1-like"/>
</dbReference>
<evidence type="ECO:0000313" key="14">
    <source>
        <dbReference type="RefSeq" id="XP_022970300.1"/>
    </source>
</evidence>
<comment type="subunit">
    <text evidence="3 10">Homodimers and heterodimers.</text>
</comment>
<accession>A0A6J1I2H3</accession>
<feature type="domain" description="PB1" evidence="12">
    <location>
        <begin position="128"/>
        <end position="207"/>
    </location>
</feature>
<keyword evidence="6 10" id="KW-0804">Transcription</keyword>
<keyword evidence="5 10" id="KW-0805">Transcription regulation</keyword>
<evidence type="ECO:0000256" key="5">
    <source>
        <dbReference type="ARBA" id="ARBA00023015"/>
    </source>
</evidence>
<dbReference type="GeneID" id="111469303"/>
<dbReference type="Pfam" id="PF02309">
    <property type="entry name" value="AUX_IAA"/>
    <property type="match status" value="2"/>
</dbReference>
<dbReference type="InterPro" id="IPR003311">
    <property type="entry name" value="AUX_IAA"/>
</dbReference>
<dbReference type="PANTHER" id="PTHR31734:SF38">
    <property type="entry name" value="AUXIN-RESPONSIVE PROTEIN IAA29"/>
    <property type="match status" value="1"/>
</dbReference>
<dbReference type="Gene3D" id="3.10.20.90">
    <property type="entry name" value="Phosphatidylinositol 3-kinase Catalytic Subunit, Chain A, domain 1"/>
    <property type="match status" value="1"/>
</dbReference>
<proteinExistence type="inferred from homology"/>
<organism evidence="13 14">
    <name type="scientific">Cucurbita maxima</name>
    <name type="common">Pumpkin</name>
    <name type="synonym">Winter squash</name>
    <dbReference type="NCBI Taxonomy" id="3661"/>
    <lineage>
        <taxon>Eukaryota</taxon>
        <taxon>Viridiplantae</taxon>
        <taxon>Streptophyta</taxon>
        <taxon>Embryophyta</taxon>
        <taxon>Tracheophyta</taxon>
        <taxon>Spermatophyta</taxon>
        <taxon>Magnoliopsida</taxon>
        <taxon>eudicotyledons</taxon>
        <taxon>Gunneridae</taxon>
        <taxon>Pentapetalae</taxon>
        <taxon>rosids</taxon>
        <taxon>fabids</taxon>
        <taxon>Cucurbitales</taxon>
        <taxon>Cucurbitaceae</taxon>
        <taxon>Cucurbiteae</taxon>
        <taxon>Cucurbita</taxon>
    </lineage>
</organism>
<feature type="region of interest" description="Disordered" evidence="11">
    <location>
        <begin position="61"/>
        <end position="121"/>
    </location>
</feature>
<evidence type="ECO:0000256" key="11">
    <source>
        <dbReference type="SAM" id="MobiDB-lite"/>
    </source>
</evidence>
<reference evidence="14" key="1">
    <citation type="submission" date="2025-08" db="UniProtKB">
        <authorList>
            <consortium name="RefSeq"/>
        </authorList>
    </citation>
    <scope>IDENTIFICATION</scope>
    <source>
        <tissue evidence="14">Young leaves</tissue>
    </source>
</reference>
<dbReference type="SUPFAM" id="SSF54277">
    <property type="entry name" value="CAD &amp; PB1 domains"/>
    <property type="match status" value="1"/>
</dbReference>
<evidence type="ECO:0000256" key="2">
    <source>
        <dbReference type="ARBA" id="ARBA00006728"/>
    </source>
</evidence>
<feature type="compositionally biased region" description="Acidic residues" evidence="11">
    <location>
        <begin position="79"/>
        <end position="88"/>
    </location>
</feature>
<evidence type="ECO:0000256" key="10">
    <source>
        <dbReference type="RuleBase" id="RU004549"/>
    </source>
</evidence>
<evidence type="ECO:0000256" key="3">
    <source>
        <dbReference type="ARBA" id="ARBA00011726"/>
    </source>
</evidence>
<keyword evidence="4 10" id="KW-0678">Repressor</keyword>
<evidence type="ECO:0000259" key="12">
    <source>
        <dbReference type="PROSITE" id="PS51745"/>
    </source>
</evidence>
<evidence type="ECO:0000256" key="1">
    <source>
        <dbReference type="ARBA" id="ARBA00004123"/>
    </source>
</evidence>
<comment type="function">
    <text evidence="9">Aux/IAA proteins are short-lived transcriptional factors that function as repressors of early auxin response genes at low auxin concentrations. Repression is thought to result from the interaction with auxin response factors (ARFs), proteins that bind to the auxin-responsive promoter element (AuxRE). Formation of heterodimers with ARF proteins may alter their ability to modulate early auxin response genes expression.</text>
</comment>
<keyword evidence="7 10" id="KW-0539">Nucleus</keyword>
<dbReference type="Proteomes" id="UP000504608">
    <property type="component" value="Unplaced"/>
</dbReference>
<keyword evidence="8 10" id="KW-0927">Auxin signaling pathway</keyword>
<dbReference type="OrthoDB" id="778717at2759"/>
<dbReference type="GO" id="GO:0006355">
    <property type="term" value="P:regulation of DNA-templated transcription"/>
    <property type="evidence" value="ECO:0007669"/>
    <property type="project" value="InterPro"/>
</dbReference>
<evidence type="ECO:0000313" key="13">
    <source>
        <dbReference type="Proteomes" id="UP000504608"/>
    </source>
</evidence>
<protein>
    <recommendedName>
        <fullName evidence="10">Auxin-responsive protein</fullName>
    </recommendedName>
</protein>
<dbReference type="GO" id="GO:0009734">
    <property type="term" value="P:auxin-activated signaling pathway"/>
    <property type="evidence" value="ECO:0007669"/>
    <property type="project" value="UniProtKB-UniRule"/>
</dbReference>
<dbReference type="PANTHER" id="PTHR31734">
    <property type="entry name" value="AUXIN-RESPONSIVE PROTEIN IAA17"/>
    <property type="match status" value="1"/>
</dbReference>
<dbReference type="PROSITE" id="PS51745">
    <property type="entry name" value="PB1"/>
    <property type="match status" value="1"/>
</dbReference>
<evidence type="ECO:0000256" key="7">
    <source>
        <dbReference type="ARBA" id="ARBA00023242"/>
    </source>
</evidence>
<gene>
    <name evidence="14" type="primary">LOC111469303</name>
</gene>
<dbReference type="InterPro" id="IPR033389">
    <property type="entry name" value="AUX/IAA_dom"/>
</dbReference>
<evidence type="ECO:0000256" key="4">
    <source>
        <dbReference type="ARBA" id="ARBA00022491"/>
    </source>
</evidence>
<dbReference type="GO" id="GO:0005634">
    <property type="term" value="C:nucleus"/>
    <property type="evidence" value="ECO:0007669"/>
    <property type="project" value="UniProtKB-SubCell"/>
</dbReference>
<feature type="compositionally biased region" description="Basic residues" evidence="11">
    <location>
        <begin position="97"/>
        <end position="113"/>
    </location>
</feature>
<evidence type="ECO:0000256" key="8">
    <source>
        <dbReference type="ARBA" id="ARBA00023294"/>
    </source>
</evidence>
<comment type="subcellular location">
    <subcellularLocation>
        <location evidence="1 10">Nucleus</location>
    </subcellularLocation>
</comment>
<keyword evidence="13" id="KW-1185">Reference proteome</keyword>
<dbReference type="RefSeq" id="XP_022970300.1">
    <property type="nucleotide sequence ID" value="XM_023114532.1"/>
</dbReference>
<name>A0A6J1I2H3_CUCMA</name>
<dbReference type="KEGG" id="cmax:111469303"/>
<dbReference type="AlphaFoldDB" id="A0A6J1I2H3"/>
<comment type="similarity">
    <text evidence="2 10">Belongs to the Aux/IAA family.</text>
</comment>